<dbReference type="SUPFAM" id="SSF53738">
    <property type="entry name" value="Phosphoglucomutase, first 3 domains"/>
    <property type="match status" value="3"/>
</dbReference>
<dbReference type="InterPro" id="IPR036900">
    <property type="entry name" value="A-D-PHexomutase_C_sf"/>
</dbReference>
<comment type="cofactor">
    <cofactor evidence="1">
        <name>Mg(2+)</name>
        <dbReference type="ChEBI" id="CHEBI:18420"/>
    </cofactor>
</comment>
<dbReference type="InterPro" id="IPR005844">
    <property type="entry name" value="A-D-PHexomutase_a/b/a-I"/>
</dbReference>
<evidence type="ECO:0000259" key="10">
    <source>
        <dbReference type="Pfam" id="PF02880"/>
    </source>
</evidence>
<dbReference type="GO" id="GO:0000287">
    <property type="term" value="F:magnesium ion binding"/>
    <property type="evidence" value="ECO:0007669"/>
    <property type="project" value="InterPro"/>
</dbReference>
<dbReference type="EMBL" id="HM454279">
    <property type="protein sequence ID" value="ADI87661.1"/>
    <property type="molecule type" value="Genomic_DNA"/>
</dbReference>
<dbReference type="PANTHER" id="PTHR45745:SF1">
    <property type="entry name" value="PHOSPHOGLUCOMUTASE 2B-RELATED"/>
    <property type="match status" value="1"/>
</dbReference>
<evidence type="ECO:0000256" key="5">
    <source>
        <dbReference type="ARBA" id="ARBA00022842"/>
    </source>
</evidence>
<dbReference type="Pfam" id="PF00408">
    <property type="entry name" value="PGM_PMM_IV"/>
    <property type="match status" value="1"/>
</dbReference>
<evidence type="ECO:0000256" key="3">
    <source>
        <dbReference type="ARBA" id="ARBA00022553"/>
    </source>
</evidence>
<keyword evidence="6" id="KW-0413">Isomerase</keyword>
<dbReference type="GO" id="GO:0006166">
    <property type="term" value="P:purine ribonucleoside salvage"/>
    <property type="evidence" value="ECO:0007669"/>
    <property type="project" value="TreeGrafter"/>
</dbReference>
<dbReference type="Pfam" id="PF02880">
    <property type="entry name" value="PGM_PMM_III"/>
    <property type="match status" value="1"/>
</dbReference>
<evidence type="ECO:0000259" key="9">
    <source>
        <dbReference type="Pfam" id="PF02879"/>
    </source>
</evidence>
<organism evidence="11">
    <name type="scientific">uncultured Nitrospirae bacterium MY2-1F</name>
    <dbReference type="NCBI Taxonomy" id="798576"/>
    <lineage>
        <taxon>Bacteria</taxon>
        <taxon>Pseudomonadati</taxon>
        <taxon>Nitrospirota</taxon>
        <taxon>environmental samples</taxon>
    </lineage>
</organism>
<feature type="domain" description="Alpha-D-phosphohexomutase alpha/beta/alpha" evidence="10">
    <location>
        <begin position="398"/>
        <end position="519"/>
    </location>
</feature>
<dbReference type="Pfam" id="PF02878">
    <property type="entry name" value="PGM_PMM_I"/>
    <property type="match status" value="1"/>
</dbReference>
<dbReference type="InterPro" id="IPR005843">
    <property type="entry name" value="A-D-PHexomutase_C"/>
</dbReference>
<evidence type="ECO:0000256" key="4">
    <source>
        <dbReference type="ARBA" id="ARBA00022723"/>
    </source>
</evidence>
<evidence type="ECO:0000313" key="11">
    <source>
        <dbReference type="EMBL" id="ADI87661.1"/>
    </source>
</evidence>
<keyword evidence="3" id="KW-0597">Phosphoprotein</keyword>
<dbReference type="InterPro" id="IPR005846">
    <property type="entry name" value="A-D-PHexomutase_a/b/a-III"/>
</dbReference>
<dbReference type="GO" id="GO:0005975">
    <property type="term" value="P:carbohydrate metabolic process"/>
    <property type="evidence" value="ECO:0007669"/>
    <property type="project" value="InterPro"/>
</dbReference>
<dbReference type="Gene3D" id="3.30.310.50">
    <property type="entry name" value="Alpha-D-phosphohexomutase, C-terminal domain"/>
    <property type="match status" value="1"/>
</dbReference>
<dbReference type="InterPro" id="IPR005845">
    <property type="entry name" value="A-D-PHexomutase_a/b/a-II"/>
</dbReference>
<dbReference type="GO" id="GO:0008973">
    <property type="term" value="F:phosphopentomutase activity"/>
    <property type="evidence" value="ECO:0007669"/>
    <property type="project" value="TreeGrafter"/>
</dbReference>
<gene>
    <name evidence="11" type="ORF">LW1_0090</name>
</gene>
<evidence type="ECO:0000259" key="8">
    <source>
        <dbReference type="Pfam" id="PF02878"/>
    </source>
</evidence>
<dbReference type="SUPFAM" id="SSF55957">
    <property type="entry name" value="Phosphoglucomutase, C-terminal domain"/>
    <property type="match status" value="1"/>
</dbReference>
<feature type="domain" description="Alpha-D-phosphohexomutase alpha/beta/alpha" evidence="9">
    <location>
        <begin position="281"/>
        <end position="388"/>
    </location>
</feature>
<evidence type="ECO:0000256" key="2">
    <source>
        <dbReference type="ARBA" id="ARBA00010231"/>
    </source>
</evidence>
<evidence type="ECO:0000256" key="1">
    <source>
        <dbReference type="ARBA" id="ARBA00001946"/>
    </source>
</evidence>
<feature type="domain" description="Alpha-D-phosphohexomutase C-terminal" evidence="7">
    <location>
        <begin position="563"/>
        <end position="620"/>
    </location>
</feature>
<evidence type="ECO:0000259" key="7">
    <source>
        <dbReference type="Pfam" id="PF00408"/>
    </source>
</evidence>
<dbReference type="PANTHER" id="PTHR45745">
    <property type="entry name" value="PHOSPHOMANNOMUTASE 45A"/>
    <property type="match status" value="1"/>
</dbReference>
<accession>D9MNX2</accession>
<dbReference type="AlphaFoldDB" id="D9MNX2"/>
<dbReference type="PROSITE" id="PS00710">
    <property type="entry name" value="PGM_PMM"/>
    <property type="match status" value="1"/>
</dbReference>
<keyword evidence="4" id="KW-0479">Metal-binding</keyword>
<proteinExistence type="inferred from homology"/>
<comment type="similarity">
    <text evidence="2">Belongs to the phosphohexose mutase family.</text>
</comment>
<dbReference type="Gene3D" id="3.40.120.10">
    <property type="entry name" value="Alpha-D-Glucose-1,6-Bisphosphate, subunit A, domain 3"/>
    <property type="match status" value="3"/>
</dbReference>
<evidence type="ECO:0000256" key="6">
    <source>
        <dbReference type="ARBA" id="ARBA00023235"/>
    </source>
</evidence>
<name>D9MNX2_9BACT</name>
<dbReference type="InterPro" id="IPR016066">
    <property type="entry name" value="A-D-PHexomutase_CS"/>
</dbReference>
<dbReference type="CDD" id="cd05799">
    <property type="entry name" value="PGM2"/>
    <property type="match status" value="1"/>
</dbReference>
<dbReference type="InterPro" id="IPR016055">
    <property type="entry name" value="A-D-PHexomutase_a/b/a-I/II/III"/>
</dbReference>
<feature type="domain" description="Alpha-D-phosphohexomutase alpha/beta/alpha" evidence="8">
    <location>
        <begin position="114"/>
        <end position="252"/>
    </location>
</feature>
<dbReference type="Pfam" id="PF02879">
    <property type="entry name" value="PGM_PMM_II"/>
    <property type="match status" value="1"/>
</dbReference>
<protein>
    <submittedName>
        <fullName evidence="11">Phosphomannomutase</fullName>
    </submittedName>
</protein>
<sequence length="631" mass="69811">MLSSVALKDDFMNSRKLAMSSCNFFSSPICAASSLVFDKSPAALAPLARIEYNTLNLLECQYFDKEVLMKKLVYNRAKQWAALPVFDDETRLEIQSLIDSADMNELTDRFYRQLEFGTGGLRGVLGAGTNRMNIYTVRIASYGLARYLLSLYKDMGAAVCIAFDSRRNSELFARETARVFAASGIKSYLFDALRPVPELSFCVRYKRAAAGVCITASHNPPEYNGYKVFFGDGGQVVPPHDLNIITEVNNITDISGIPVASFEAALETGLIEIVGHEIDEAYLSEIMGQSVHPVNQNNHSITIVYTPLHGTGYRLIPEILKRKGFPASNICLVEEQLRPDGNFPTVQVPNPEERDTFAIALQYASRTNADIVLATDPDCDRIGVAVKDNNAGHILLTGNQIGALLTDYILTGLSEAGKLKSSNSAVVKTIVTTGLIKDICDAHSVECVELLTGFKYIGHWIKNNPGRDFIFGAEESYGYLRGTYARDKDAVLAASLICEMASYYKSRGSSIYDRLQQIYTKYGYYCEFLSSITMKGQEGQKKIISIMNSLKTVPQKLLGSLKIQEIKDYKDGIAGLPRSNVLSFVFHDGSKVVVRPSGTEPKIKCYFMVKGASQEAAEKRNKELQEAFKLI</sequence>
<reference evidence="11" key="1">
    <citation type="journal article" date="2011" name="Appl. Environ. Microbiol.">
        <title>Metagenomic analysis reveals unexpected subgenomic diversity of magnetotactic bacteria within the phylum Nitrospirae.</title>
        <authorList>
            <person name="Lin W."/>
            <person name="Jogler C."/>
            <person name="Schuler D."/>
            <person name="Pan Y."/>
        </authorList>
    </citation>
    <scope>NUCLEOTIDE SEQUENCE</scope>
</reference>
<keyword evidence="5" id="KW-0460">Magnesium</keyword>